<accession>T0RBL0</accession>
<dbReference type="AlphaFoldDB" id="T0RBL0"/>
<dbReference type="InParanoid" id="T0RBL0"/>
<dbReference type="Proteomes" id="UP000030762">
    <property type="component" value="Unassembled WGS sequence"/>
</dbReference>
<keyword evidence="2" id="KW-1185">Reference proteome</keyword>
<proteinExistence type="predicted"/>
<evidence type="ECO:0000313" key="1">
    <source>
        <dbReference type="EMBL" id="EQC29563.1"/>
    </source>
</evidence>
<protein>
    <submittedName>
        <fullName evidence="1">Uncharacterized protein</fullName>
    </submittedName>
</protein>
<organism evidence="1 2">
    <name type="scientific">Saprolegnia diclina (strain VS20)</name>
    <dbReference type="NCBI Taxonomy" id="1156394"/>
    <lineage>
        <taxon>Eukaryota</taxon>
        <taxon>Sar</taxon>
        <taxon>Stramenopiles</taxon>
        <taxon>Oomycota</taxon>
        <taxon>Saprolegniomycetes</taxon>
        <taxon>Saprolegniales</taxon>
        <taxon>Saprolegniaceae</taxon>
        <taxon>Saprolegnia</taxon>
    </lineage>
</organism>
<sequence length="270" mass="30384">MHRNDAADLNDAEAAEALTAFVELIGFADDKRQPPVVTQHEGQVALSLVATAGRPWLDAFPTKTVAAACDEFLARACSFIARCPKGREPSPTDPEAYVPSMITRAKFPACDHWHSLEPIVDLCRFVDEEAAAVGSDRMAALELRMQLLEEKAATTARETEARIQAIRSACRDNHSSFFSPIELEPVPYFYEGGSIDPLEHMQAVKGRASTYNTAARTRIVVFCASLKPNEQRWLHQVIDDHKWIPTEFTDENFAALEPLFYKRFGYYRYR</sequence>
<dbReference type="EMBL" id="JH767182">
    <property type="protein sequence ID" value="EQC29563.1"/>
    <property type="molecule type" value="Genomic_DNA"/>
</dbReference>
<reference evidence="1 2" key="1">
    <citation type="submission" date="2012-04" db="EMBL/GenBank/DDBJ databases">
        <title>The Genome Sequence of Saprolegnia declina VS20.</title>
        <authorList>
            <consortium name="The Broad Institute Genome Sequencing Platform"/>
            <person name="Russ C."/>
            <person name="Nusbaum C."/>
            <person name="Tyler B."/>
            <person name="van West P."/>
            <person name="Dieguez-Uribeondo J."/>
            <person name="de Bruijn I."/>
            <person name="Tripathy S."/>
            <person name="Jiang R."/>
            <person name="Young S.K."/>
            <person name="Zeng Q."/>
            <person name="Gargeya S."/>
            <person name="Fitzgerald M."/>
            <person name="Haas B."/>
            <person name="Abouelleil A."/>
            <person name="Alvarado L."/>
            <person name="Arachchi H.M."/>
            <person name="Berlin A."/>
            <person name="Chapman S.B."/>
            <person name="Goldberg J."/>
            <person name="Griggs A."/>
            <person name="Gujja S."/>
            <person name="Hansen M."/>
            <person name="Howarth C."/>
            <person name="Imamovic A."/>
            <person name="Larimer J."/>
            <person name="McCowen C."/>
            <person name="Montmayeur A."/>
            <person name="Murphy C."/>
            <person name="Neiman D."/>
            <person name="Pearson M."/>
            <person name="Priest M."/>
            <person name="Roberts A."/>
            <person name="Saif S."/>
            <person name="Shea T."/>
            <person name="Sisk P."/>
            <person name="Sykes S."/>
            <person name="Wortman J."/>
            <person name="Nusbaum C."/>
            <person name="Birren B."/>
        </authorList>
    </citation>
    <scope>NUCLEOTIDE SEQUENCE [LARGE SCALE GENOMIC DNA]</scope>
    <source>
        <strain evidence="1 2">VS20</strain>
    </source>
</reference>
<name>T0RBL0_SAPDV</name>
<dbReference type="GeneID" id="19953299"/>
<dbReference type="VEuPathDB" id="FungiDB:SDRG_12572"/>
<gene>
    <name evidence="1" type="ORF">SDRG_12572</name>
</gene>
<dbReference type="RefSeq" id="XP_008616867.1">
    <property type="nucleotide sequence ID" value="XM_008618645.1"/>
</dbReference>
<dbReference type="OrthoDB" id="10584683at2759"/>
<evidence type="ECO:0000313" key="2">
    <source>
        <dbReference type="Proteomes" id="UP000030762"/>
    </source>
</evidence>